<proteinExistence type="predicted"/>
<name>A0AAD3HSJ6_9CHLO</name>
<sequence>RAALRACCRAARGIVDHSLLKVGFCYYDAAPEFHGSLSPAEIGRTVKGMLLRGCRPPWLQVATPCFQDIAHHERLVLQTLRSWAAAGSISSIHLDCYIALTPDITSAIAAFSPNLNNLSLWCGPFSEEESSHELAPMATVQAQPEDIEAAGAQAQRLLGLTGSTLAKLEIQLSYNSEHIWPQRALCG</sequence>
<evidence type="ECO:0000313" key="1">
    <source>
        <dbReference type="EMBL" id="GFR51307.1"/>
    </source>
</evidence>
<feature type="non-terminal residue" evidence="1">
    <location>
        <position position="187"/>
    </location>
</feature>
<comment type="caution">
    <text evidence="1">The sequence shown here is derived from an EMBL/GenBank/DDBJ whole genome shotgun (WGS) entry which is preliminary data.</text>
</comment>
<feature type="non-terminal residue" evidence="1">
    <location>
        <position position="1"/>
    </location>
</feature>
<keyword evidence="2" id="KW-1185">Reference proteome</keyword>
<organism evidence="1 2">
    <name type="scientific">Astrephomene gubernaculifera</name>
    <dbReference type="NCBI Taxonomy" id="47775"/>
    <lineage>
        <taxon>Eukaryota</taxon>
        <taxon>Viridiplantae</taxon>
        <taxon>Chlorophyta</taxon>
        <taxon>core chlorophytes</taxon>
        <taxon>Chlorophyceae</taxon>
        <taxon>CS clade</taxon>
        <taxon>Chlamydomonadales</taxon>
        <taxon>Astrephomenaceae</taxon>
        <taxon>Astrephomene</taxon>
    </lineage>
</organism>
<gene>
    <name evidence="1" type="ORF">Agub_g13671</name>
</gene>
<protein>
    <submittedName>
        <fullName evidence="1">Uncharacterized protein</fullName>
    </submittedName>
</protein>
<dbReference type="EMBL" id="BMAR01000048">
    <property type="protein sequence ID" value="GFR51307.1"/>
    <property type="molecule type" value="Genomic_DNA"/>
</dbReference>
<reference evidence="1 2" key="1">
    <citation type="journal article" date="2021" name="Sci. Rep.">
        <title>Genome sequencing of the multicellular alga Astrephomene provides insights into convergent evolution of germ-soma differentiation.</title>
        <authorList>
            <person name="Yamashita S."/>
            <person name="Yamamoto K."/>
            <person name="Matsuzaki R."/>
            <person name="Suzuki S."/>
            <person name="Yamaguchi H."/>
            <person name="Hirooka S."/>
            <person name="Minakuchi Y."/>
            <person name="Miyagishima S."/>
            <person name="Kawachi M."/>
            <person name="Toyoda A."/>
            <person name="Nozaki H."/>
        </authorList>
    </citation>
    <scope>NUCLEOTIDE SEQUENCE [LARGE SCALE GENOMIC DNA]</scope>
    <source>
        <strain evidence="1 2">NIES-4017</strain>
    </source>
</reference>
<dbReference type="AlphaFoldDB" id="A0AAD3HSJ6"/>
<accession>A0AAD3HSJ6</accession>
<dbReference type="Proteomes" id="UP001054857">
    <property type="component" value="Unassembled WGS sequence"/>
</dbReference>
<evidence type="ECO:0000313" key="2">
    <source>
        <dbReference type="Proteomes" id="UP001054857"/>
    </source>
</evidence>